<evidence type="ECO:0000313" key="3">
    <source>
        <dbReference type="EMBL" id="GGU81763.1"/>
    </source>
</evidence>
<organism evidence="3 5">
    <name type="scientific">Streptomyces gougerotii</name>
    <dbReference type="NCBI Taxonomy" id="53448"/>
    <lineage>
        <taxon>Bacteria</taxon>
        <taxon>Bacillati</taxon>
        <taxon>Actinomycetota</taxon>
        <taxon>Actinomycetes</taxon>
        <taxon>Kitasatosporales</taxon>
        <taxon>Streptomycetaceae</taxon>
        <taxon>Streptomyces</taxon>
        <taxon>Streptomyces diastaticus group</taxon>
    </lineage>
</organism>
<reference evidence="3" key="1">
    <citation type="journal article" date="2014" name="Int. J. Syst. Evol. Microbiol.">
        <title>Complete genome sequence of Corynebacterium casei LMG S-19264T (=DSM 44701T), isolated from a smear-ripened cheese.</title>
        <authorList>
            <consortium name="US DOE Joint Genome Institute (JGI-PGF)"/>
            <person name="Walter F."/>
            <person name="Albersmeier A."/>
            <person name="Kalinowski J."/>
            <person name="Ruckert C."/>
        </authorList>
    </citation>
    <scope>NUCLEOTIDE SEQUENCE</scope>
    <source>
        <strain evidence="3">JCM 4136</strain>
    </source>
</reference>
<feature type="region of interest" description="Disordered" evidence="1">
    <location>
        <begin position="1"/>
        <end position="39"/>
    </location>
</feature>
<dbReference type="EMBL" id="BLLO01000017">
    <property type="protein sequence ID" value="GFH77863.1"/>
    <property type="molecule type" value="Genomic_DNA"/>
</dbReference>
<evidence type="ECO:0000313" key="5">
    <source>
        <dbReference type="Proteomes" id="UP000660975"/>
    </source>
</evidence>
<sequence length="70" mass="7320">MGNLAIHATRRKGTSSGWAGFAGSVRRPPDSAGRAQDPSSPAAFAARFISCLWARTRASDSGPVMSATER</sequence>
<gene>
    <name evidence="3" type="ORF">GCM10010227_40070</name>
    <name evidence="2" type="ORF">Sgou_25330</name>
</gene>
<protein>
    <submittedName>
        <fullName evidence="3">Uncharacterized protein</fullName>
    </submittedName>
</protein>
<keyword evidence="4" id="KW-1185">Reference proteome</keyword>
<dbReference type="Proteomes" id="UP000480804">
    <property type="component" value="Unassembled WGS sequence"/>
</dbReference>
<proteinExistence type="predicted"/>
<name>A0A8H9HVR5_9ACTN</name>
<evidence type="ECO:0000313" key="4">
    <source>
        <dbReference type="Proteomes" id="UP000480804"/>
    </source>
</evidence>
<reference evidence="2 4" key="2">
    <citation type="submission" date="2020-02" db="EMBL/GenBank/DDBJ databases">
        <title>Whole genome shotgun sequence of Streptomyces gougerotii NBRC 13043.</title>
        <authorList>
            <person name="Ichikawa N."/>
            <person name="Komaki H."/>
            <person name="Tamura T."/>
        </authorList>
    </citation>
    <scope>NUCLEOTIDE SEQUENCE [LARGE SCALE GENOMIC DNA]</scope>
    <source>
        <strain evidence="2 4">NBRC 13043</strain>
    </source>
</reference>
<accession>A0A8H9HVR5</accession>
<dbReference type="Proteomes" id="UP000660975">
    <property type="component" value="Unassembled WGS sequence"/>
</dbReference>
<evidence type="ECO:0000256" key="1">
    <source>
        <dbReference type="SAM" id="MobiDB-lite"/>
    </source>
</evidence>
<dbReference type="AlphaFoldDB" id="A0A8H9HVR5"/>
<evidence type="ECO:0000313" key="2">
    <source>
        <dbReference type="EMBL" id="GFH77863.1"/>
    </source>
</evidence>
<comment type="caution">
    <text evidence="3">The sequence shown here is derived from an EMBL/GenBank/DDBJ whole genome shotgun (WGS) entry which is preliminary data.</text>
</comment>
<dbReference type="EMBL" id="BMSC01000013">
    <property type="protein sequence ID" value="GGU81763.1"/>
    <property type="molecule type" value="Genomic_DNA"/>
</dbReference>
<reference evidence="3" key="3">
    <citation type="submission" date="2020-09" db="EMBL/GenBank/DDBJ databases">
        <authorList>
            <person name="Sun Q."/>
            <person name="Ohkuma M."/>
        </authorList>
    </citation>
    <scope>NUCLEOTIDE SEQUENCE</scope>
    <source>
        <strain evidence="3">JCM 4136</strain>
    </source>
</reference>